<reference evidence="4" key="1">
    <citation type="submission" date="2023-10" db="EMBL/GenBank/DDBJ databases">
        <title>Genome assembly of Pristionchus species.</title>
        <authorList>
            <person name="Yoshida K."/>
            <person name="Sommer R.J."/>
        </authorList>
    </citation>
    <scope>NUCLEOTIDE SEQUENCE</scope>
    <source>
        <strain evidence="4">RS5133</strain>
    </source>
</reference>
<sequence>ATMFSEDLMETKGRSIWLKCSDCGIVKSGMEDMEIHMKTEHLNWLPFKCPHCGTLRALSSQMREHLHSSHRAHQSILHYVDDATATRRLREMMDETVCTSLMGERNSTKKEEETAKGTTTASSGEIIDLPNGSVKTFDLPPTPAASPESVNGMMMGVRKRTKTDTERSNESHPSSSQSTVPPAGSSSIEAVLVKKVKVEEPEEENEERQENADPLSFLSGLGPIVHDSDMVGEVEGEGEGGMGEIIEKLKIKKVRSVSLRNCSQCHKAIKSSEKGMHVYLHLSKDHQIHRFRCLVPDCSMEGYRKVSIVHHQQKKHGVVGVDNALILDRQHELTQLCQAMDDRLFGSSTEIEGGFNESAGPSNLDATIRDVLEGVMQSM</sequence>
<dbReference type="GO" id="GO:0008270">
    <property type="term" value="F:zinc ion binding"/>
    <property type="evidence" value="ECO:0007669"/>
    <property type="project" value="UniProtKB-KW"/>
</dbReference>
<feature type="compositionally biased region" description="Low complexity" evidence="2">
    <location>
        <begin position="116"/>
        <end position="125"/>
    </location>
</feature>
<protein>
    <recommendedName>
        <fullName evidence="3">C2H2-type domain-containing protein</fullName>
    </recommendedName>
</protein>
<feature type="non-terminal residue" evidence="4">
    <location>
        <position position="1"/>
    </location>
</feature>
<gene>
    <name evidence="4" type="ORF">PFISCL1PPCAC_2324</name>
</gene>
<dbReference type="Gene3D" id="3.30.160.60">
    <property type="entry name" value="Classic Zinc Finger"/>
    <property type="match status" value="1"/>
</dbReference>
<evidence type="ECO:0000313" key="5">
    <source>
        <dbReference type="Proteomes" id="UP001432322"/>
    </source>
</evidence>
<feature type="region of interest" description="Disordered" evidence="2">
    <location>
        <begin position="103"/>
        <end position="188"/>
    </location>
</feature>
<name>A0AAV5UWQ4_9BILA</name>
<keyword evidence="1" id="KW-0479">Metal-binding</keyword>
<evidence type="ECO:0000313" key="4">
    <source>
        <dbReference type="EMBL" id="GMT11027.1"/>
    </source>
</evidence>
<accession>A0AAV5UWQ4</accession>
<keyword evidence="5" id="KW-1185">Reference proteome</keyword>
<dbReference type="SUPFAM" id="SSF57667">
    <property type="entry name" value="beta-beta-alpha zinc fingers"/>
    <property type="match status" value="1"/>
</dbReference>
<evidence type="ECO:0000256" key="2">
    <source>
        <dbReference type="SAM" id="MobiDB-lite"/>
    </source>
</evidence>
<organism evidence="4 5">
    <name type="scientific">Pristionchus fissidentatus</name>
    <dbReference type="NCBI Taxonomy" id="1538716"/>
    <lineage>
        <taxon>Eukaryota</taxon>
        <taxon>Metazoa</taxon>
        <taxon>Ecdysozoa</taxon>
        <taxon>Nematoda</taxon>
        <taxon>Chromadorea</taxon>
        <taxon>Rhabditida</taxon>
        <taxon>Rhabditina</taxon>
        <taxon>Diplogasteromorpha</taxon>
        <taxon>Diplogasteroidea</taxon>
        <taxon>Neodiplogasteridae</taxon>
        <taxon>Pristionchus</taxon>
    </lineage>
</organism>
<evidence type="ECO:0000256" key="1">
    <source>
        <dbReference type="PROSITE-ProRule" id="PRU00042"/>
    </source>
</evidence>
<dbReference type="InterPro" id="IPR013087">
    <property type="entry name" value="Znf_C2H2_type"/>
</dbReference>
<dbReference type="InterPro" id="IPR036236">
    <property type="entry name" value="Znf_C2H2_sf"/>
</dbReference>
<dbReference type="Proteomes" id="UP001432322">
    <property type="component" value="Unassembled WGS sequence"/>
</dbReference>
<feature type="compositionally biased region" description="Polar residues" evidence="2">
    <location>
        <begin position="171"/>
        <end position="188"/>
    </location>
</feature>
<dbReference type="AlphaFoldDB" id="A0AAV5UWQ4"/>
<feature type="compositionally biased region" description="Basic and acidic residues" evidence="2">
    <location>
        <begin position="106"/>
        <end position="115"/>
    </location>
</feature>
<evidence type="ECO:0000259" key="3">
    <source>
        <dbReference type="PROSITE" id="PS50157"/>
    </source>
</evidence>
<keyword evidence="1" id="KW-0863">Zinc-finger</keyword>
<dbReference type="PROSITE" id="PS50157">
    <property type="entry name" value="ZINC_FINGER_C2H2_2"/>
    <property type="match status" value="1"/>
</dbReference>
<comment type="caution">
    <text evidence="4">The sequence shown here is derived from an EMBL/GenBank/DDBJ whole genome shotgun (WGS) entry which is preliminary data.</text>
</comment>
<proteinExistence type="predicted"/>
<keyword evidence="1" id="KW-0862">Zinc</keyword>
<dbReference type="EMBL" id="BTSY01000001">
    <property type="protein sequence ID" value="GMT11027.1"/>
    <property type="molecule type" value="Genomic_DNA"/>
</dbReference>
<dbReference type="SMART" id="SM00355">
    <property type="entry name" value="ZnF_C2H2"/>
    <property type="match status" value="4"/>
</dbReference>
<feature type="domain" description="C2H2-type" evidence="3">
    <location>
        <begin position="47"/>
        <end position="75"/>
    </location>
</feature>